<gene>
    <name evidence="2" type="ORF">LEP1GSC062_1345</name>
</gene>
<evidence type="ECO:0000259" key="1">
    <source>
        <dbReference type="Pfam" id="PF00117"/>
    </source>
</evidence>
<dbReference type="RefSeq" id="WP_010578386.1">
    <property type="nucleotide sequence ID" value="NZ_AHMT02000052.1"/>
</dbReference>
<sequence length="210" mass="24498">MALEDRFVVVVSQRVDSYKEREERRDALDQRLCYWLLEAGFIPYPIPNALNSSGKSDALLNWLTYLNPRAILLSGGNDIGLAEDRDNTERFLLNYARKQSLPVLGICRGMQMMAVCEGVVLKLLSGHTKTTHKLINYDKFSVWPNEVNSYHNWGIFDLPKNFKLMAKTEDNTIEAIRHVQLPWEGWMWHPEREKNFSLIDIERVRRLFKG</sequence>
<feature type="domain" description="Glutamine amidotransferase" evidence="1">
    <location>
        <begin position="65"/>
        <end position="192"/>
    </location>
</feature>
<dbReference type="SUPFAM" id="SSF52317">
    <property type="entry name" value="Class I glutamine amidotransferase-like"/>
    <property type="match status" value="1"/>
</dbReference>
<dbReference type="AlphaFoldDB" id="V6I616"/>
<dbReference type="InterPro" id="IPR029062">
    <property type="entry name" value="Class_I_gatase-like"/>
</dbReference>
<dbReference type="GO" id="GO:0016811">
    <property type="term" value="F:hydrolase activity, acting on carbon-nitrogen (but not peptide) bonds, in linear amides"/>
    <property type="evidence" value="ECO:0007669"/>
    <property type="project" value="InterPro"/>
</dbReference>
<evidence type="ECO:0000313" key="3">
    <source>
        <dbReference type="Proteomes" id="UP000018747"/>
    </source>
</evidence>
<protein>
    <submittedName>
        <fullName evidence="2">Peptidase C26</fullName>
    </submittedName>
</protein>
<evidence type="ECO:0000313" key="2">
    <source>
        <dbReference type="EMBL" id="EQA61234.1"/>
    </source>
</evidence>
<comment type="caution">
    <text evidence="2">The sequence shown here is derived from an EMBL/GenBank/DDBJ whole genome shotgun (WGS) entry which is preliminary data.</text>
</comment>
<reference evidence="2" key="1">
    <citation type="submission" date="2013-05" db="EMBL/GenBank/DDBJ databases">
        <authorList>
            <person name="Harkins D.M."/>
            <person name="Durkin A.S."/>
            <person name="Brinkac L.M."/>
            <person name="Haft D.H."/>
            <person name="Selengut J.D."/>
            <person name="Sanka R."/>
            <person name="DePew J."/>
            <person name="Purushe J."/>
            <person name="Hartskeerl R.A."/>
            <person name="Ahmed A."/>
            <person name="van der Linden H."/>
            <person name="Goris M.G.A."/>
            <person name="Vinetz J.M."/>
            <person name="Sutton G.G."/>
            <person name="Nierman W.C."/>
            <person name="Fouts D.E."/>
        </authorList>
    </citation>
    <scope>NUCLEOTIDE SEQUENCE [LARGE SCALE GENOMIC DNA]</scope>
    <source>
        <strain evidence="2">L 60</strain>
    </source>
</reference>
<dbReference type="EMBL" id="AHMT02000052">
    <property type="protein sequence ID" value="EQA61234.1"/>
    <property type="molecule type" value="Genomic_DNA"/>
</dbReference>
<dbReference type="InterPro" id="IPR044668">
    <property type="entry name" value="PuuD-like"/>
</dbReference>
<dbReference type="GO" id="GO:0005829">
    <property type="term" value="C:cytosol"/>
    <property type="evidence" value="ECO:0007669"/>
    <property type="project" value="TreeGrafter"/>
</dbReference>
<keyword evidence="3" id="KW-1185">Reference proteome</keyword>
<dbReference type="Pfam" id="PF00117">
    <property type="entry name" value="GATase"/>
    <property type="match status" value="1"/>
</dbReference>
<dbReference type="PANTHER" id="PTHR43235:SF1">
    <property type="entry name" value="GLUTAMINE AMIDOTRANSFERASE PB2B2.05-RELATED"/>
    <property type="match status" value="1"/>
</dbReference>
<dbReference type="PANTHER" id="PTHR43235">
    <property type="entry name" value="GLUTAMINE AMIDOTRANSFERASE PB2B2.05-RELATED"/>
    <property type="match status" value="1"/>
</dbReference>
<dbReference type="Proteomes" id="UP000018747">
    <property type="component" value="Unassembled WGS sequence"/>
</dbReference>
<dbReference type="InterPro" id="IPR017926">
    <property type="entry name" value="GATASE"/>
</dbReference>
<name>V6I616_9LEPT</name>
<proteinExistence type="predicted"/>
<accession>V6I616</accession>
<dbReference type="Gene3D" id="3.40.50.880">
    <property type="match status" value="1"/>
</dbReference>
<dbReference type="PROSITE" id="PS51273">
    <property type="entry name" value="GATASE_TYPE_1"/>
    <property type="match status" value="1"/>
</dbReference>
<organism evidence="2 3">
    <name type="scientific">Leptospira alexanderi serovar Manhao 3 str. L 60</name>
    <dbReference type="NCBI Taxonomy" id="1049759"/>
    <lineage>
        <taxon>Bacteria</taxon>
        <taxon>Pseudomonadati</taxon>
        <taxon>Spirochaetota</taxon>
        <taxon>Spirochaetia</taxon>
        <taxon>Leptospirales</taxon>
        <taxon>Leptospiraceae</taxon>
        <taxon>Leptospira</taxon>
    </lineage>
</organism>
<dbReference type="OrthoDB" id="9804328at2"/>